<dbReference type="EMBL" id="JXJN01008664">
    <property type="status" value="NOT_ANNOTATED_CDS"/>
    <property type="molecule type" value="Genomic_DNA"/>
</dbReference>
<evidence type="ECO:0000313" key="1">
    <source>
        <dbReference type="EnsemblMetazoa" id="GPPI019377-PA"/>
    </source>
</evidence>
<dbReference type="AlphaFoldDB" id="A0A1B0B5B3"/>
<sequence>MKNVSRAFVDVTIEMKELILFYIPVVAIKMLHSPRAYIIKNLNSSAPPRLLGLVSETFAYLFAYDSLLWIKELSIKVNLRFSVST</sequence>
<dbReference type="Proteomes" id="UP000092460">
    <property type="component" value="Unassembled WGS sequence"/>
</dbReference>
<evidence type="ECO:0000313" key="2">
    <source>
        <dbReference type="Proteomes" id="UP000092460"/>
    </source>
</evidence>
<reference evidence="2" key="1">
    <citation type="submission" date="2015-01" db="EMBL/GenBank/DDBJ databases">
        <authorList>
            <person name="Aksoy S."/>
            <person name="Warren W."/>
            <person name="Wilson R.K."/>
        </authorList>
    </citation>
    <scope>NUCLEOTIDE SEQUENCE [LARGE SCALE GENOMIC DNA]</scope>
    <source>
        <strain evidence="2">IAEA</strain>
    </source>
</reference>
<name>A0A1B0B5B3_9MUSC</name>
<reference evidence="1" key="2">
    <citation type="submission" date="2020-05" db="UniProtKB">
        <authorList>
            <consortium name="EnsemblMetazoa"/>
        </authorList>
    </citation>
    <scope>IDENTIFICATION</scope>
    <source>
        <strain evidence="1">IAEA</strain>
    </source>
</reference>
<dbReference type="VEuPathDB" id="VectorBase:GPPI019377"/>
<accession>A0A1B0B5B3</accession>
<keyword evidence="2" id="KW-1185">Reference proteome</keyword>
<dbReference type="EnsemblMetazoa" id="GPPI019377-RA">
    <property type="protein sequence ID" value="GPPI019377-PA"/>
    <property type="gene ID" value="GPPI019377"/>
</dbReference>
<organism evidence="1 2">
    <name type="scientific">Glossina palpalis gambiensis</name>
    <dbReference type="NCBI Taxonomy" id="67801"/>
    <lineage>
        <taxon>Eukaryota</taxon>
        <taxon>Metazoa</taxon>
        <taxon>Ecdysozoa</taxon>
        <taxon>Arthropoda</taxon>
        <taxon>Hexapoda</taxon>
        <taxon>Insecta</taxon>
        <taxon>Pterygota</taxon>
        <taxon>Neoptera</taxon>
        <taxon>Endopterygota</taxon>
        <taxon>Diptera</taxon>
        <taxon>Brachycera</taxon>
        <taxon>Muscomorpha</taxon>
        <taxon>Hippoboscoidea</taxon>
        <taxon>Glossinidae</taxon>
        <taxon>Glossina</taxon>
    </lineage>
</organism>
<protein>
    <submittedName>
        <fullName evidence="1">Uncharacterized protein</fullName>
    </submittedName>
</protein>
<proteinExistence type="predicted"/>